<reference evidence="2 3" key="1">
    <citation type="submission" date="2017-03" db="EMBL/GenBank/DDBJ databases">
        <title>Isolation of Levoglucosan Utilizing Bacteria.</title>
        <authorList>
            <person name="Arya A.S."/>
        </authorList>
    </citation>
    <scope>NUCLEOTIDE SEQUENCE [LARGE SCALE GENOMIC DNA]</scope>
    <source>
        <strain evidence="2 3">MEC069</strain>
    </source>
</reference>
<feature type="transmembrane region" description="Helical" evidence="1">
    <location>
        <begin position="127"/>
        <end position="149"/>
    </location>
</feature>
<evidence type="ECO:0000256" key="1">
    <source>
        <dbReference type="SAM" id="Phobius"/>
    </source>
</evidence>
<evidence type="ECO:0000313" key="3">
    <source>
        <dbReference type="Proteomes" id="UP000298246"/>
    </source>
</evidence>
<feature type="transmembrane region" description="Helical" evidence="1">
    <location>
        <begin position="155"/>
        <end position="175"/>
    </location>
</feature>
<keyword evidence="3" id="KW-1185">Reference proteome</keyword>
<name>A0A4Y8Q634_9BACL</name>
<dbReference type="InterPro" id="IPR007404">
    <property type="entry name" value="YdjM-like"/>
</dbReference>
<protein>
    <submittedName>
        <fullName evidence="2">Hydrolase</fullName>
    </submittedName>
</protein>
<dbReference type="OrthoDB" id="110250at2"/>
<accession>A0A4Y8Q634</accession>
<dbReference type="Proteomes" id="UP000298246">
    <property type="component" value="Unassembled WGS sequence"/>
</dbReference>
<comment type="caution">
    <text evidence="2">The sequence shown here is derived from an EMBL/GenBank/DDBJ whole genome shotgun (WGS) entry which is preliminary data.</text>
</comment>
<organism evidence="2 3">
    <name type="scientific">Paenibacillus athensensis</name>
    <dbReference type="NCBI Taxonomy" id="1967502"/>
    <lineage>
        <taxon>Bacteria</taxon>
        <taxon>Bacillati</taxon>
        <taxon>Bacillota</taxon>
        <taxon>Bacilli</taxon>
        <taxon>Bacillales</taxon>
        <taxon>Paenibacillaceae</taxon>
        <taxon>Paenibacillus</taxon>
    </lineage>
</organism>
<keyword evidence="1" id="KW-0812">Transmembrane</keyword>
<dbReference type="InterPro" id="IPR053170">
    <property type="entry name" value="Transcription_regulator"/>
</dbReference>
<keyword evidence="1" id="KW-0472">Membrane</keyword>
<keyword evidence="1" id="KW-1133">Transmembrane helix</keyword>
<proteinExistence type="predicted"/>
<evidence type="ECO:0000313" key="2">
    <source>
        <dbReference type="EMBL" id="TFE89726.1"/>
    </source>
</evidence>
<feature type="transmembrane region" description="Helical" evidence="1">
    <location>
        <begin position="68"/>
        <end position="89"/>
    </location>
</feature>
<dbReference type="GO" id="GO:0016787">
    <property type="term" value="F:hydrolase activity"/>
    <property type="evidence" value="ECO:0007669"/>
    <property type="project" value="UniProtKB-KW"/>
</dbReference>
<dbReference type="EMBL" id="MYFO01000006">
    <property type="protein sequence ID" value="TFE89726.1"/>
    <property type="molecule type" value="Genomic_DNA"/>
</dbReference>
<gene>
    <name evidence="2" type="ORF">B5M42_06430</name>
</gene>
<feature type="transmembrane region" description="Helical" evidence="1">
    <location>
        <begin position="95"/>
        <end position="115"/>
    </location>
</feature>
<dbReference type="AlphaFoldDB" id="A0A4Y8Q634"/>
<dbReference type="PANTHER" id="PTHR40031">
    <property type="entry name" value="HYPOTHETICAL MEMBRANE SPANNING PROTEIN"/>
    <property type="match status" value="1"/>
</dbReference>
<keyword evidence="2" id="KW-0378">Hydrolase</keyword>
<dbReference type="RefSeq" id="WP_134750925.1">
    <property type="nucleotide sequence ID" value="NZ_MYFO02000006.1"/>
</dbReference>
<sequence length="327" mass="37081">MDTGTHLVIGLGLAGLAQIDPVVASSSAMTTAVLIGTVAGSQIPDIDGLLRLKGNAVYIRNHRGRSHAIPALFIWTALITGAIGLFAHTLPLAHLALWVGIAVCFHVFTDLFNTYGTQALRPFSEKWVSWNIIHIFDPFIFVSHLAALLMWSFRIAPPTVIFPTLYALLALYYIWRSADHYLLTKGLRHKDAGYMPGDRYMLGTTLNLYVWNVVKQRTDGSFQLGELRNGKLKWIDSIRCVEHPAVEASKQHEDIQALLYFSSYACAEMKEHAWGYEVRWVDVRYRHRKQYPFIAVLLLDHDYQTIDSYVGWVSESRLGKKLRVDTY</sequence>
<dbReference type="PANTHER" id="PTHR40031:SF1">
    <property type="entry name" value="MEMBRANE-BOUND METAL-DEPENDENT HYDROLASE"/>
    <property type="match status" value="1"/>
</dbReference>
<dbReference type="Pfam" id="PF04307">
    <property type="entry name" value="YdjM"/>
    <property type="match status" value="1"/>
</dbReference>